<dbReference type="Pfam" id="PF01213">
    <property type="entry name" value="CAP_N-CM"/>
    <property type="match status" value="1"/>
</dbReference>
<dbReference type="GO" id="GO:0008179">
    <property type="term" value="F:adenylate cyclase binding"/>
    <property type="evidence" value="ECO:0007669"/>
    <property type="project" value="TreeGrafter"/>
</dbReference>
<dbReference type="SUPFAM" id="SSF69340">
    <property type="entry name" value="C-terminal domain of adenylylcyclase associated protein"/>
    <property type="match status" value="1"/>
</dbReference>
<dbReference type="AlphaFoldDB" id="A0A316VCY0"/>
<dbReference type="GO" id="GO:0003779">
    <property type="term" value="F:actin binding"/>
    <property type="evidence" value="ECO:0007669"/>
    <property type="project" value="InterPro"/>
</dbReference>
<dbReference type="OrthoDB" id="77251at2759"/>
<dbReference type="FunCoup" id="A0A316VCY0">
    <property type="interactions" value="258"/>
</dbReference>
<dbReference type="InterPro" id="IPR036222">
    <property type="entry name" value="CAP_N_sf"/>
</dbReference>
<keyword evidence="8" id="KW-1185">Reference proteome</keyword>
<dbReference type="PANTHER" id="PTHR10652:SF0">
    <property type="entry name" value="ADENYLYL CYCLASE-ASSOCIATED PROTEIN"/>
    <property type="match status" value="1"/>
</dbReference>
<dbReference type="Proteomes" id="UP000245771">
    <property type="component" value="Unassembled WGS sequence"/>
</dbReference>
<protein>
    <recommendedName>
        <fullName evidence="3 4">Adenylyl cyclase-associated protein</fullName>
    </recommendedName>
</protein>
<feature type="domain" description="C-CAP/cofactor C-like" evidence="6">
    <location>
        <begin position="352"/>
        <end position="489"/>
    </location>
</feature>
<reference evidence="7 8" key="1">
    <citation type="journal article" date="2018" name="Mol. Biol. Evol.">
        <title>Broad Genomic Sampling Reveals a Smut Pathogenic Ancestry of the Fungal Clade Ustilaginomycotina.</title>
        <authorList>
            <person name="Kijpornyongpan T."/>
            <person name="Mondo S.J."/>
            <person name="Barry K."/>
            <person name="Sandor L."/>
            <person name="Lee J."/>
            <person name="Lipzen A."/>
            <person name="Pangilinan J."/>
            <person name="LaButti K."/>
            <person name="Hainaut M."/>
            <person name="Henrissat B."/>
            <person name="Grigoriev I.V."/>
            <person name="Spatafora J.W."/>
            <person name="Aime M.C."/>
        </authorList>
    </citation>
    <scope>NUCLEOTIDE SEQUENCE [LARGE SCALE GENOMIC DNA]</scope>
    <source>
        <strain evidence="7 8">MCA 3882</strain>
    </source>
</reference>
<dbReference type="InterPro" id="IPR013992">
    <property type="entry name" value="Adenylate_cyclase-assoc_CAP_N"/>
</dbReference>
<dbReference type="EMBL" id="KZ819603">
    <property type="protein sequence ID" value="PWN35340.1"/>
    <property type="molecule type" value="Genomic_DNA"/>
</dbReference>
<dbReference type="InterPro" id="IPR053950">
    <property type="entry name" value="CAP_N"/>
</dbReference>
<dbReference type="Pfam" id="PF21938">
    <property type="entry name" value="CAP_N"/>
    <property type="match status" value="1"/>
</dbReference>
<dbReference type="SUPFAM" id="SSF101278">
    <property type="entry name" value="N-terminal domain of adenylylcyclase associated protein, CAP"/>
    <property type="match status" value="1"/>
</dbReference>
<feature type="compositionally biased region" description="Pro residues" evidence="5">
    <location>
        <begin position="253"/>
        <end position="273"/>
    </location>
</feature>
<feature type="region of interest" description="Disordered" evidence="5">
    <location>
        <begin position="300"/>
        <end position="360"/>
    </location>
</feature>
<dbReference type="GeneID" id="37020500"/>
<dbReference type="STRING" id="1280837.A0A316VCY0"/>
<evidence type="ECO:0000256" key="2">
    <source>
        <dbReference type="ARBA" id="ARBA00054756"/>
    </source>
</evidence>
<accession>A0A316VCY0</accession>
<dbReference type="Pfam" id="PF08603">
    <property type="entry name" value="CAP_C"/>
    <property type="match status" value="1"/>
</dbReference>
<dbReference type="Gene3D" id="2.160.20.70">
    <property type="match status" value="1"/>
</dbReference>
<organism evidence="7 8">
    <name type="scientific">Meira miltonrushii</name>
    <dbReference type="NCBI Taxonomy" id="1280837"/>
    <lineage>
        <taxon>Eukaryota</taxon>
        <taxon>Fungi</taxon>
        <taxon>Dikarya</taxon>
        <taxon>Basidiomycota</taxon>
        <taxon>Ustilaginomycotina</taxon>
        <taxon>Exobasidiomycetes</taxon>
        <taxon>Exobasidiales</taxon>
        <taxon>Brachybasidiaceae</taxon>
        <taxon>Meira</taxon>
    </lineage>
</organism>
<comment type="similarity">
    <text evidence="1 4">Belongs to the CAP family.</text>
</comment>
<dbReference type="InterPro" id="IPR016098">
    <property type="entry name" value="CAP/MinC_C"/>
</dbReference>
<dbReference type="PROSITE" id="PS51329">
    <property type="entry name" value="C_CAP_COFACTOR_C"/>
    <property type="match status" value="1"/>
</dbReference>
<comment type="function">
    <text evidence="2">The N-terminal domain binds to adenylyl cyclase, thereby enabling adenylyl cyclase to be activated by upstream regulatory signals, such as Ras. The C-terminal domain is required for normal cellular morphology and growth control.</text>
</comment>
<dbReference type="RefSeq" id="XP_025355642.1">
    <property type="nucleotide sequence ID" value="XM_025498719.1"/>
</dbReference>
<dbReference type="InterPro" id="IPR006599">
    <property type="entry name" value="CARP_motif"/>
</dbReference>
<evidence type="ECO:0000259" key="6">
    <source>
        <dbReference type="PROSITE" id="PS51329"/>
    </source>
</evidence>
<dbReference type="InterPro" id="IPR001837">
    <property type="entry name" value="Adenylate_cyclase-assoc_CAP"/>
</dbReference>
<dbReference type="GO" id="GO:0007015">
    <property type="term" value="P:actin filament organization"/>
    <property type="evidence" value="ECO:0007669"/>
    <property type="project" value="TreeGrafter"/>
</dbReference>
<evidence type="ECO:0000256" key="3">
    <source>
        <dbReference type="ARBA" id="ARBA00072052"/>
    </source>
</evidence>
<proteinExistence type="inferred from homology"/>
<dbReference type="InterPro" id="IPR017901">
    <property type="entry name" value="C-CAP_CF_C-like"/>
</dbReference>
<evidence type="ECO:0000313" key="8">
    <source>
        <dbReference type="Proteomes" id="UP000245771"/>
    </source>
</evidence>
<dbReference type="Gene3D" id="1.25.40.330">
    <property type="entry name" value="Adenylate cyclase-associated CAP, N-terminal domain"/>
    <property type="match status" value="1"/>
</dbReference>
<dbReference type="GO" id="GO:0019933">
    <property type="term" value="P:cAMP-mediated signaling"/>
    <property type="evidence" value="ECO:0007669"/>
    <property type="project" value="TreeGrafter"/>
</dbReference>
<dbReference type="FunFam" id="1.25.40.330:FF:000001">
    <property type="entry name" value="Adenylyl cyclase-associated protein"/>
    <property type="match status" value="1"/>
</dbReference>
<evidence type="ECO:0000313" key="7">
    <source>
        <dbReference type="EMBL" id="PWN35340.1"/>
    </source>
</evidence>
<dbReference type="SMART" id="SM00673">
    <property type="entry name" value="CARP"/>
    <property type="match status" value="2"/>
</dbReference>
<name>A0A316VCY0_9BASI</name>
<dbReference type="GO" id="GO:0005737">
    <property type="term" value="C:cytoplasm"/>
    <property type="evidence" value="ECO:0007669"/>
    <property type="project" value="TreeGrafter"/>
</dbReference>
<feature type="region of interest" description="Disordered" evidence="5">
    <location>
        <begin position="28"/>
        <end position="57"/>
    </location>
</feature>
<feature type="region of interest" description="Disordered" evidence="5">
    <location>
        <begin position="231"/>
        <end position="279"/>
    </location>
</feature>
<dbReference type="PROSITE" id="PS01088">
    <property type="entry name" value="CAP_1"/>
    <property type="match status" value="1"/>
</dbReference>
<dbReference type="InterPro" id="IPR018106">
    <property type="entry name" value="CAP_CS_N"/>
</dbReference>
<evidence type="ECO:0000256" key="1">
    <source>
        <dbReference type="ARBA" id="ARBA00007659"/>
    </source>
</evidence>
<evidence type="ECO:0000256" key="4">
    <source>
        <dbReference type="RuleBase" id="RU000647"/>
    </source>
</evidence>
<dbReference type="InterPro" id="IPR013912">
    <property type="entry name" value="Adenylate_cyclase-assoc_CAP_C"/>
</dbReference>
<dbReference type="InterPro" id="IPR036223">
    <property type="entry name" value="CAP_C_sf"/>
</dbReference>
<evidence type="ECO:0000256" key="5">
    <source>
        <dbReference type="SAM" id="MobiDB-lite"/>
    </source>
</evidence>
<dbReference type="PANTHER" id="PTHR10652">
    <property type="entry name" value="ADENYLYL CYCLASE-ASSOCIATED PROTEIN"/>
    <property type="match status" value="1"/>
</dbReference>
<sequence>MSVPGINNLSTLIKRLEAATSRLEDIAVQQHAQPQQPPAGGMASTDRGAPVPPSAPAVDLPASVEAWDDEVKPKIDAFAELSAKVGGNVEIQAKHVVAAFEGVRHTVLVAGSSKKPSGSPSPVFLKLLEPIQKALEETQNAKEKNRADRKLFNHLSAIAEGIPAVGWVTIEPKPGPYVEEMKNAGQFYFNRVIKEFKDTDKVHVEWARSFTATLDAMKAYVMQHHTTGLQWNPRGGDASTFSAPSNAAATGDVPPPPPPAPPVAPAAPPPPPAAAAASGAAAAGGMDAVFGQINQGEGITGGLKKVDPSQMTHKNPALRGQAAPVSAVGGAAGKPAPPKPGSKPGSLKAKKPPKTALEGNKWAVEYHEGNRSIVLEETSIGQTVNVFGCKDSVIHVKGKVNAIQMVSCSKTSILLDTLVSSLELTQSPSFTVQVTGAVPTILIDSCDSGQIYLSQASLHTEIVTAKCSAINVSVPKEGEPEGEYAEIALPEQLRHQVVPGGKGIKSEVVEHSG</sequence>
<gene>
    <name evidence="7" type="ORF">FA14DRAFT_160534</name>
</gene>
<dbReference type="InParanoid" id="A0A316VCY0"/>